<organism evidence="2">
    <name type="scientific">Eiseniibacteriota bacterium</name>
    <dbReference type="NCBI Taxonomy" id="2212470"/>
    <lineage>
        <taxon>Bacteria</taxon>
        <taxon>Candidatus Eiseniibacteriota</taxon>
    </lineage>
</organism>
<comment type="caution">
    <text evidence="2">The sequence shown here is derived from an EMBL/GenBank/DDBJ whole genome shotgun (WGS) entry which is preliminary data.</text>
</comment>
<keyword evidence="1" id="KW-1133">Transmembrane helix</keyword>
<feature type="transmembrane region" description="Helical" evidence="1">
    <location>
        <begin position="187"/>
        <end position="220"/>
    </location>
</feature>
<keyword evidence="1" id="KW-0472">Membrane</keyword>
<reference evidence="2" key="1">
    <citation type="journal article" date="2020" name="mSystems">
        <title>Genome- and Community-Level Interaction Insights into Carbon Utilization and Element Cycling Functions of Hydrothermarchaeota in Hydrothermal Sediment.</title>
        <authorList>
            <person name="Zhou Z."/>
            <person name="Liu Y."/>
            <person name="Xu W."/>
            <person name="Pan J."/>
            <person name="Luo Z.H."/>
            <person name="Li M."/>
        </authorList>
    </citation>
    <scope>NUCLEOTIDE SEQUENCE [LARGE SCALE GENOMIC DNA]</scope>
    <source>
        <strain evidence="2">SpSt-381</strain>
    </source>
</reference>
<sequence>MSRADARSAVDAAGVLATLAAAAPWPAAAPAPALGAALAVATLWAPGHALARLLRPAAPAGERALLALALSPWLVAAPAAALAAAGAGTAAAARAALALAAALCAAAALRARGVPAPGGPGARAVAAIACAWAALVAAMFAVNPHLAPRSDGWFHAAVVEQIAARGLPVEDPAFAGLPLLYFWGHDLWAALWVALAPALAVWTPLAAFNVAAAAAVVLAVDALAVRLGARGGTRSLAAGLALLGPAPFAWLAPAARALTGETRGAAEFAAFFEAGASSALRALSEGMLHPSLAFFGDKFLVPTAFALGLALFPAILAAWHDAAVAPRASAAATLAALAGAALFVHTVVGLTVLLLAAAWGLPALAGGPALRRAALVTGAALAVALAAHTPYLLAVAGGKQGQLGPGFGAAAAWSFAWGGAAVVPAGFAWLVARARHAPPARHALWVAVVLASLALGLRLPENNQSKFLNLLLLALAPAAALGWASAAARLAPAARRALAACAAAALVPGAALALWGFAAEHGREEEPWHRAAPGARAAWSWARARTAPDAIVADAGGGSDMTVLAARSALWGGGHVERDWGHAATALEARRRAARELGSGAPLSKQTRALLRGLGREVLVVERASDTTAASPPARLARRPGYRPVFVRRGIALYRWEGGS</sequence>
<feature type="transmembrane region" description="Helical" evidence="1">
    <location>
        <begin position="442"/>
        <end position="460"/>
    </location>
</feature>
<feature type="transmembrane region" description="Helical" evidence="1">
    <location>
        <begin position="299"/>
        <end position="319"/>
    </location>
</feature>
<name>A0A832I500_UNCEI</name>
<evidence type="ECO:0000313" key="2">
    <source>
        <dbReference type="EMBL" id="HGZ43405.1"/>
    </source>
</evidence>
<feature type="transmembrane region" description="Helical" evidence="1">
    <location>
        <begin position="121"/>
        <end position="142"/>
    </location>
</feature>
<evidence type="ECO:0000256" key="1">
    <source>
        <dbReference type="SAM" id="Phobius"/>
    </source>
</evidence>
<feature type="transmembrane region" description="Helical" evidence="1">
    <location>
        <begin position="32"/>
        <end position="53"/>
    </location>
</feature>
<dbReference type="EMBL" id="DSQF01000017">
    <property type="protein sequence ID" value="HGZ43405.1"/>
    <property type="molecule type" value="Genomic_DNA"/>
</dbReference>
<feature type="transmembrane region" description="Helical" evidence="1">
    <location>
        <begin position="331"/>
        <end position="361"/>
    </location>
</feature>
<accession>A0A832I500</accession>
<protein>
    <submittedName>
        <fullName evidence="2">Uncharacterized protein</fullName>
    </submittedName>
</protein>
<feature type="transmembrane region" description="Helical" evidence="1">
    <location>
        <begin position="91"/>
        <end position="109"/>
    </location>
</feature>
<feature type="transmembrane region" description="Helical" evidence="1">
    <location>
        <begin position="373"/>
        <end position="395"/>
    </location>
</feature>
<feature type="transmembrane region" description="Helical" evidence="1">
    <location>
        <begin position="467"/>
        <end position="491"/>
    </location>
</feature>
<keyword evidence="1" id="KW-0812">Transmembrane</keyword>
<feature type="transmembrane region" description="Helical" evidence="1">
    <location>
        <begin position="65"/>
        <end position="85"/>
    </location>
</feature>
<dbReference type="AlphaFoldDB" id="A0A832I500"/>
<feature type="transmembrane region" description="Helical" evidence="1">
    <location>
        <begin position="497"/>
        <end position="518"/>
    </location>
</feature>
<gene>
    <name evidence="2" type="ORF">ENR23_08275</name>
</gene>
<feature type="transmembrane region" description="Helical" evidence="1">
    <location>
        <begin position="407"/>
        <end position="430"/>
    </location>
</feature>
<proteinExistence type="predicted"/>